<keyword evidence="2" id="KW-1185">Reference proteome</keyword>
<dbReference type="Proteomes" id="UP000355283">
    <property type="component" value="Unassembled WGS sequence"/>
</dbReference>
<evidence type="ECO:0000313" key="1">
    <source>
        <dbReference type="EMBL" id="TFJ84113.1"/>
    </source>
</evidence>
<dbReference type="PANTHER" id="PTHR13192:SF3">
    <property type="entry name" value="COBALAMIN TRAFFICKING PROTEIN CBLD"/>
    <property type="match status" value="1"/>
</dbReference>
<dbReference type="EMBL" id="SDOX01000020">
    <property type="protein sequence ID" value="TFJ84113.1"/>
    <property type="molecule type" value="Genomic_DNA"/>
</dbReference>
<dbReference type="Pfam" id="PF10229">
    <property type="entry name" value="MMADHC"/>
    <property type="match status" value="1"/>
</dbReference>
<dbReference type="PANTHER" id="PTHR13192">
    <property type="entry name" value="MY011 PROTEIN"/>
    <property type="match status" value="1"/>
</dbReference>
<dbReference type="InterPro" id="IPR019362">
    <property type="entry name" value="MMADHC"/>
</dbReference>
<evidence type="ECO:0008006" key="3">
    <source>
        <dbReference type="Google" id="ProtNLM"/>
    </source>
</evidence>
<dbReference type="GO" id="GO:0009235">
    <property type="term" value="P:cobalamin metabolic process"/>
    <property type="evidence" value="ECO:0007669"/>
    <property type="project" value="InterPro"/>
</dbReference>
<accession>A0A4D9D266</accession>
<dbReference type="AlphaFoldDB" id="A0A4D9D266"/>
<name>A0A4D9D266_9STRA</name>
<reference evidence="1 2" key="1">
    <citation type="submission" date="2019-01" db="EMBL/GenBank/DDBJ databases">
        <title>Nuclear Genome Assembly of the Microalgal Biofuel strain Nannochloropsis salina CCMP1776.</title>
        <authorList>
            <person name="Hovde B."/>
        </authorList>
    </citation>
    <scope>NUCLEOTIDE SEQUENCE [LARGE SCALE GENOMIC DNA]</scope>
    <source>
        <strain evidence="1 2">CCMP1776</strain>
    </source>
</reference>
<organism evidence="1 2">
    <name type="scientific">Nannochloropsis salina CCMP1776</name>
    <dbReference type="NCBI Taxonomy" id="1027361"/>
    <lineage>
        <taxon>Eukaryota</taxon>
        <taxon>Sar</taxon>
        <taxon>Stramenopiles</taxon>
        <taxon>Ochrophyta</taxon>
        <taxon>Eustigmatophyceae</taxon>
        <taxon>Eustigmatales</taxon>
        <taxon>Monodopsidaceae</taxon>
        <taxon>Microchloropsis</taxon>
        <taxon>Microchloropsis salina</taxon>
    </lineage>
</organism>
<gene>
    <name evidence="1" type="ORF">NSK_004586</name>
</gene>
<protein>
    <recommendedName>
        <fullName evidence="3">Methylmalonic aciduria and homocystinuria type D protein</fullName>
    </recommendedName>
</protein>
<sequence length="201" mass="21909">MEEENSLASGVGAKVSAAVAPPLGAGRTQPAGLLEAPRLLANGIEVSLHACTRSMVREKSRLDTVRFGPEVEEEKDRCLERFAAFARPLCQGLRGQGFWADFIDPCSGLPMLTPHCTRPYSEVAGFEHLLRYKTQNAGCCKILLHPRWGSSCYPATIFTTAPVKTVRAAIHMLEREGERKGESRKVCERGHGVHEGPLAVA</sequence>
<proteinExistence type="predicted"/>
<evidence type="ECO:0000313" key="2">
    <source>
        <dbReference type="Proteomes" id="UP000355283"/>
    </source>
</evidence>
<dbReference type="OrthoDB" id="10263782at2759"/>
<comment type="caution">
    <text evidence="1">The sequence shown here is derived from an EMBL/GenBank/DDBJ whole genome shotgun (WGS) entry which is preliminary data.</text>
</comment>